<keyword evidence="3" id="KW-1185">Reference proteome</keyword>
<feature type="domain" description="Methyltransferase FkbM" evidence="1">
    <location>
        <begin position="48"/>
        <end position="209"/>
    </location>
</feature>
<dbReference type="Proteomes" id="UP001165367">
    <property type="component" value="Unassembled WGS sequence"/>
</dbReference>
<dbReference type="GO" id="GO:0008168">
    <property type="term" value="F:methyltransferase activity"/>
    <property type="evidence" value="ECO:0007669"/>
    <property type="project" value="UniProtKB-KW"/>
</dbReference>
<evidence type="ECO:0000313" key="2">
    <source>
        <dbReference type="EMBL" id="MCG2613973.1"/>
    </source>
</evidence>
<dbReference type="Pfam" id="PF05050">
    <property type="entry name" value="Methyltransf_21"/>
    <property type="match status" value="1"/>
</dbReference>
<organism evidence="2 3">
    <name type="scientific">Terrimonas ginsenosidimutans</name>
    <dbReference type="NCBI Taxonomy" id="2908004"/>
    <lineage>
        <taxon>Bacteria</taxon>
        <taxon>Pseudomonadati</taxon>
        <taxon>Bacteroidota</taxon>
        <taxon>Chitinophagia</taxon>
        <taxon>Chitinophagales</taxon>
        <taxon>Chitinophagaceae</taxon>
        <taxon>Terrimonas</taxon>
    </lineage>
</organism>
<comment type="caution">
    <text evidence="2">The sequence shown here is derived from an EMBL/GenBank/DDBJ whole genome shotgun (WGS) entry which is preliminary data.</text>
</comment>
<keyword evidence="2" id="KW-0489">Methyltransferase</keyword>
<name>A0ABS9KNR8_9BACT</name>
<reference evidence="2" key="1">
    <citation type="submission" date="2022-01" db="EMBL/GenBank/DDBJ databases">
        <authorList>
            <person name="Jo J.-H."/>
            <person name="Im W.-T."/>
        </authorList>
    </citation>
    <scope>NUCLEOTIDE SEQUENCE</scope>
    <source>
        <strain evidence="2">NA20</strain>
    </source>
</reference>
<dbReference type="InterPro" id="IPR029063">
    <property type="entry name" value="SAM-dependent_MTases_sf"/>
</dbReference>
<dbReference type="GO" id="GO:0032259">
    <property type="term" value="P:methylation"/>
    <property type="evidence" value="ECO:0007669"/>
    <property type="project" value="UniProtKB-KW"/>
</dbReference>
<gene>
    <name evidence="2" type="ORF">LZZ85_06760</name>
</gene>
<dbReference type="EMBL" id="JAKLTR010000003">
    <property type="protein sequence ID" value="MCG2613973.1"/>
    <property type="molecule type" value="Genomic_DNA"/>
</dbReference>
<dbReference type="InterPro" id="IPR006342">
    <property type="entry name" value="FkbM_mtfrase"/>
</dbReference>
<dbReference type="Gene3D" id="3.40.50.150">
    <property type="entry name" value="Vaccinia Virus protein VP39"/>
    <property type="match status" value="1"/>
</dbReference>
<evidence type="ECO:0000313" key="3">
    <source>
        <dbReference type="Proteomes" id="UP001165367"/>
    </source>
</evidence>
<sequence length="224" mass="25357">MIRRILGKLNRMTGNTDHFLTSYSQYGEDSIILTLLSLLQIKEVNYLDIGANHPYKFSNTALLYRQGIRGINIEPDPALCSFIAQHRPEDVNLNVGIHQSPGELPYYKFEDSVYNTLSDEEAVRIQSKGVKLLAKVSVKVDTYNHVVQEHLKGKAPVILFLDAEGLDEIIIDSIDFQKHAPRIICVETYSYGTGVKDQHLINKILAQGYTIHADTFVNTIFYKS</sequence>
<proteinExistence type="predicted"/>
<evidence type="ECO:0000259" key="1">
    <source>
        <dbReference type="Pfam" id="PF05050"/>
    </source>
</evidence>
<protein>
    <submittedName>
        <fullName evidence="2">FkbM family methyltransferase</fullName>
    </submittedName>
</protein>
<dbReference type="RefSeq" id="WP_237869954.1">
    <property type="nucleotide sequence ID" value="NZ_JAKLTR010000003.1"/>
</dbReference>
<keyword evidence="2" id="KW-0808">Transferase</keyword>
<accession>A0ABS9KNR8</accession>